<reference evidence="1" key="1">
    <citation type="submission" date="2025-08" db="UniProtKB">
        <authorList>
            <consortium name="Ensembl"/>
        </authorList>
    </citation>
    <scope>IDENTIFICATION</scope>
</reference>
<accession>A0A8C2CV32</accession>
<sequence length="100" mass="10936">MEQEAFSPLLEDFLLSPLVCWVKTVSPLGSGGSALSEFMTLVDGVYLNDIMTEIRSCLCKRAAVTHDGYYVQSDLRMAAHSGAVSQFIVLCPSLVSFTRL</sequence>
<dbReference type="InterPro" id="IPR036872">
    <property type="entry name" value="CH_dom_sf"/>
</dbReference>
<protein>
    <submittedName>
        <fullName evidence="1">Uncharacterized protein</fullName>
    </submittedName>
</protein>
<name>A0A8C2CV32_CYPCA</name>
<proteinExistence type="predicted"/>
<dbReference type="AlphaFoldDB" id="A0A8C2CV32"/>
<evidence type="ECO:0000313" key="2">
    <source>
        <dbReference type="Proteomes" id="UP000694701"/>
    </source>
</evidence>
<dbReference type="Proteomes" id="UP000694701">
    <property type="component" value="Unplaced"/>
</dbReference>
<dbReference type="SUPFAM" id="SSF116907">
    <property type="entry name" value="Hook domain"/>
    <property type="match status" value="1"/>
</dbReference>
<dbReference type="Gene3D" id="1.10.418.10">
    <property type="entry name" value="Calponin-like domain"/>
    <property type="match status" value="1"/>
</dbReference>
<evidence type="ECO:0000313" key="1">
    <source>
        <dbReference type="Ensembl" id="ENSCCRP00020017582.1"/>
    </source>
</evidence>
<dbReference type="Ensembl" id="ENSCCRT00020019317.1">
    <property type="protein sequence ID" value="ENSCCRP00020017582.1"/>
    <property type="gene ID" value="ENSCCRG00020008399.1"/>
</dbReference>
<organism evidence="1 2">
    <name type="scientific">Cyprinus carpio</name>
    <name type="common">Common carp</name>
    <dbReference type="NCBI Taxonomy" id="7962"/>
    <lineage>
        <taxon>Eukaryota</taxon>
        <taxon>Metazoa</taxon>
        <taxon>Chordata</taxon>
        <taxon>Craniata</taxon>
        <taxon>Vertebrata</taxon>
        <taxon>Euteleostomi</taxon>
        <taxon>Actinopterygii</taxon>
        <taxon>Neopterygii</taxon>
        <taxon>Teleostei</taxon>
        <taxon>Ostariophysi</taxon>
        <taxon>Cypriniformes</taxon>
        <taxon>Cyprinidae</taxon>
        <taxon>Cyprininae</taxon>
        <taxon>Cyprinus</taxon>
    </lineage>
</organism>